<dbReference type="InterPro" id="IPR040264">
    <property type="entry name" value="T15H9.4-like"/>
</dbReference>
<feature type="region of interest" description="Disordered" evidence="1">
    <location>
        <begin position="343"/>
        <end position="400"/>
    </location>
</feature>
<accession>A0A7E4VPV0</accession>
<evidence type="ECO:0000313" key="2">
    <source>
        <dbReference type="Proteomes" id="UP000492821"/>
    </source>
</evidence>
<reference evidence="2" key="1">
    <citation type="journal article" date="2013" name="Genetics">
        <title>The draft genome and transcriptome of Panagrellus redivivus are shaped by the harsh demands of a free-living lifestyle.</title>
        <authorList>
            <person name="Srinivasan J."/>
            <person name="Dillman A.R."/>
            <person name="Macchietto M.G."/>
            <person name="Heikkinen L."/>
            <person name="Lakso M."/>
            <person name="Fracchia K.M."/>
            <person name="Antoshechkin I."/>
            <person name="Mortazavi A."/>
            <person name="Wong G."/>
            <person name="Sternberg P.W."/>
        </authorList>
    </citation>
    <scope>NUCLEOTIDE SEQUENCE [LARGE SCALE GENOMIC DNA]</scope>
    <source>
        <strain evidence="2">MT8872</strain>
    </source>
</reference>
<reference evidence="3" key="2">
    <citation type="submission" date="2020-10" db="UniProtKB">
        <authorList>
            <consortium name="WormBaseParasite"/>
        </authorList>
    </citation>
    <scope>IDENTIFICATION</scope>
</reference>
<feature type="region of interest" description="Disordered" evidence="1">
    <location>
        <begin position="1"/>
        <end position="22"/>
    </location>
</feature>
<protein>
    <submittedName>
        <fullName evidence="3">PDZ domain-containing protein</fullName>
    </submittedName>
</protein>
<evidence type="ECO:0000256" key="1">
    <source>
        <dbReference type="SAM" id="MobiDB-lite"/>
    </source>
</evidence>
<feature type="region of interest" description="Disordered" evidence="1">
    <location>
        <begin position="445"/>
        <end position="562"/>
    </location>
</feature>
<dbReference type="PANTHER" id="PTHR31327">
    <property type="entry name" value="SPERM MEIOSIS PDZ DOMAIN CONTAINING PROTEINS-RELATED"/>
    <property type="match status" value="1"/>
</dbReference>
<dbReference type="WBParaSite" id="Pan_g22717.t1">
    <property type="protein sequence ID" value="Pan_g22717.t1"/>
    <property type="gene ID" value="Pan_g22717"/>
</dbReference>
<evidence type="ECO:0000313" key="3">
    <source>
        <dbReference type="WBParaSite" id="Pan_g22717.t1"/>
    </source>
</evidence>
<keyword evidence="2" id="KW-1185">Reference proteome</keyword>
<dbReference type="PANTHER" id="PTHR31327:SF9">
    <property type="entry name" value="PDZ DOMAIN-CONTAINING PROTEIN"/>
    <property type="match status" value="1"/>
</dbReference>
<feature type="compositionally biased region" description="Low complexity" evidence="1">
    <location>
        <begin position="370"/>
        <end position="385"/>
    </location>
</feature>
<dbReference type="AlphaFoldDB" id="A0A7E4VPV0"/>
<organism evidence="2 3">
    <name type="scientific">Panagrellus redivivus</name>
    <name type="common">Microworm</name>
    <dbReference type="NCBI Taxonomy" id="6233"/>
    <lineage>
        <taxon>Eukaryota</taxon>
        <taxon>Metazoa</taxon>
        <taxon>Ecdysozoa</taxon>
        <taxon>Nematoda</taxon>
        <taxon>Chromadorea</taxon>
        <taxon>Rhabditida</taxon>
        <taxon>Tylenchina</taxon>
        <taxon>Panagrolaimomorpha</taxon>
        <taxon>Panagrolaimoidea</taxon>
        <taxon>Panagrolaimidae</taxon>
        <taxon>Panagrellus</taxon>
    </lineage>
</organism>
<feature type="compositionally biased region" description="Basic and acidic residues" evidence="1">
    <location>
        <begin position="521"/>
        <end position="562"/>
    </location>
</feature>
<name>A0A7E4VPV0_PANRE</name>
<sequence length="562" mass="62834">MGKRKAPKSTQLDVTPRPPAPEDFNKYITERFGLPKVINNSNYELILVILQKTLTNVLGIQLTDACIVHSVNRDEDGDVMFGDMWLELNGVWIGDKKNFSRIYRDQLREGNGTLKLKLKVCRLNCKQKMDFNRLPMDMLPRREYCYHIALVYGIPGMHLTLGLKAINGKIFVSAITEETLGKMSFAVGDSILEVERQIVVNIGDTYELIKSFLKSQGVVTCVVERADSESANFYVREAIRTEKGNREERMNKDVEKICRRERRRMIREPNLRPTSILRKPKRGHSSRRIKYNSKDTIVDISADINPKLLQPVPSRNIVPIDTILAPGRSAEAILSEISSEMSSMKAESDAGSNRCPRKNRFPPGPRLKKSATSVTGKTTTTTESKILPPGQTPPGSPACNKKMHQVVKRKKKTGTGTITVTATITTTSVESKSKEMVNLAGKSVVTKDATKDMASAPEKSSVTPLSARRNASLRKKPSINTVKTAEATKPDPKPTDTNTNPTTRKSKSKTDSSSSRRRSKPKESSRRGESESRKTKSSHKDSNDTDSRKRKSTKQEKSRSKE</sequence>
<proteinExistence type="predicted"/>
<dbReference type="Proteomes" id="UP000492821">
    <property type="component" value="Unassembled WGS sequence"/>
</dbReference>